<keyword evidence="2" id="KW-1133">Transmembrane helix</keyword>
<feature type="transmembrane region" description="Helical" evidence="2">
    <location>
        <begin position="266"/>
        <end position="288"/>
    </location>
</feature>
<evidence type="ECO:0000256" key="1">
    <source>
        <dbReference type="SAM" id="MobiDB-lite"/>
    </source>
</evidence>
<keyword evidence="2" id="KW-0812">Transmembrane</keyword>
<evidence type="ECO:0000313" key="3">
    <source>
        <dbReference type="EMBL" id="PZP01945.1"/>
    </source>
</evidence>
<dbReference type="Proteomes" id="UP000249451">
    <property type="component" value="Unassembled WGS sequence"/>
</dbReference>
<feature type="transmembrane region" description="Helical" evidence="2">
    <location>
        <begin position="233"/>
        <end position="254"/>
    </location>
</feature>
<evidence type="ECO:0000313" key="4">
    <source>
        <dbReference type="Proteomes" id="UP000249451"/>
    </source>
</evidence>
<feature type="transmembrane region" description="Helical" evidence="2">
    <location>
        <begin position="59"/>
        <end position="80"/>
    </location>
</feature>
<keyword evidence="2" id="KW-0472">Membrane</keyword>
<feature type="region of interest" description="Disordered" evidence="1">
    <location>
        <begin position="392"/>
        <end position="411"/>
    </location>
</feature>
<comment type="caution">
    <text evidence="3">The sequence shown here is derived from an EMBL/GenBank/DDBJ whole genome shotgun (WGS) entry which is preliminary data.</text>
</comment>
<evidence type="ECO:0008006" key="5">
    <source>
        <dbReference type="Google" id="ProtNLM"/>
    </source>
</evidence>
<dbReference type="EMBL" id="QFNY01000049">
    <property type="protein sequence ID" value="PZP01945.1"/>
    <property type="molecule type" value="Genomic_DNA"/>
</dbReference>
<gene>
    <name evidence="3" type="ORF">DI609_03175</name>
</gene>
<proteinExistence type="predicted"/>
<evidence type="ECO:0000256" key="2">
    <source>
        <dbReference type="SAM" id="Phobius"/>
    </source>
</evidence>
<feature type="transmembrane region" description="Helical" evidence="2">
    <location>
        <begin position="456"/>
        <end position="475"/>
    </location>
</feature>
<protein>
    <recommendedName>
        <fullName evidence="5">Chemotaxis methyl-accepting receptor HlyB-like 4HB MCP domain-containing protein</fullName>
    </recommendedName>
</protein>
<dbReference type="AlphaFoldDB" id="A0A2W5B553"/>
<reference evidence="3 4" key="1">
    <citation type="submission" date="2017-11" db="EMBL/GenBank/DDBJ databases">
        <title>Infants hospitalized years apart are colonized by the same room-sourced microbial strains.</title>
        <authorList>
            <person name="Brooks B."/>
            <person name="Olm M.R."/>
            <person name="Firek B.A."/>
            <person name="Baker R."/>
            <person name="Thomas B.C."/>
            <person name="Morowitz M.J."/>
            <person name="Banfield J.F."/>
        </authorList>
    </citation>
    <scope>NUCLEOTIDE SEQUENCE [LARGE SCALE GENOMIC DNA]</scope>
    <source>
        <strain evidence="3">S2_012_000_R3_87</strain>
    </source>
</reference>
<organism evidence="3 4">
    <name type="scientific">Corynebacterium urealyticum</name>
    <dbReference type="NCBI Taxonomy" id="43771"/>
    <lineage>
        <taxon>Bacteria</taxon>
        <taxon>Bacillati</taxon>
        <taxon>Actinomycetota</taxon>
        <taxon>Actinomycetes</taxon>
        <taxon>Mycobacteriales</taxon>
        <taxon>Corynebacteriaceae</taxon>
        <taxon>Corynebacterium</taxon>
    </lineage>
</organism>
<name>A0A2W5B553_9CORY</name>
<sequence length="483" mass="52988">MKCVLRYNQAMSAPLYADADRWMDRDDSPTGGRTVRGLIAPAMALPKRFLNFISTTPGILTIISFLLVAAILAAGGAMALSSTWRQNDLNTLVSRTEPLSNAAQELFNSLSVADSAATTEFLETKEQSSTQSQSYDRHIANASQEIIKASAGIDNVDSREMELVLQLQTDLPRYVELVSEASANDRFRNPVGASYLTQASHLMQRTMLPAAEELYTITSTQVSEQQRHVISPMWFPLSGLIAAVVLLTIAQLWLSANTNRVFNIGYLIATMLMVIALLVASISAGWTWKAGTNWIQSSMGPLETLTQQRIAAQQARTGEALGLVQRSYGDDNQEEFSRTIARIDNELESIRDSVVSPHRIVLALEHLQKWDAAHAVMVYELQHGNFKAASAAALGSPSDDDQQAVVANSNRSPKDVQLDLRTSYTLFDEELQELISESREQLRDVLTAGQSAAQRTATIVAIMTAVAAIATLVGTRPRVREYL</sequence>
<accession>A0A2W5B553</accession>